<evidence type="ECO:0000313" key="11">
    <source>
        <dbReference type="EMBL" id="QCZ53714.1"/>
    </source>
</evidence>
<dbReference type="InterPro" id="IPR001783">
    <property type="entry name" value="Lumazine-bd"/>
</dbReference>
<evidence type="ECO:0000256" key="7">
    <source>
        <dbReference type="ARBA" id="ARBA00022619"/>
    </source>
</evidence>
<dbReference type="NCBIfam" id="NF006767">
    <property type="entry name" value="PRK09289.1"/>
    <property type="match status" value="1"/>
</dbReference>
<comment type="pathway">
    <text evidence="3">Cofactor biosynthesis; riboflavin biosynthesis; riboflavin from 2-hydroxy-3-oxobutyl phosphate and 5-amino-6-(D-ribitylamino)uracil: step 2/2.</text>
</comment>
<dbReference type="PANTHER" id="PTHR21098:SF12">
    <property type="entry name" value="RIBOFLAVIN SYNTHASE"/>
    <property type="match status" value="1"/>
</dbReference>
<evidence type="ECO:0000256" key="3">
    <source>
        <dbReference type="ARBA" id="ARBA00004887"/>
    </source>
</evidence>
<reference evidence="11 12" key="1">
    <citation type="submission" date="2018-07" db="EMBL/GenBank/DDBJ databases">
        <authorList>
            <person name="Feyereisen M."/>
        </authorList>
    </citation>
    <scope>NUCLEOTIDE SEQUENCE [LARGE SCALE GENOMIC DNA]</scope>
    <source>
        <strain evidence="11 12">UCCLBBS449</strain>
    </source>
</reference>
<evidence type="ECO:0000256" key="4">
    <source>
        <dbReference type="ARBA" id="ARBA00011233"/>
    </source>
</evidence>
<evidence type="ECO:0000256" key="10">
    <source>
        <dbReference type="NCBIfam" id="TIGR00187"/>
    </source>
</evidence>
<evidence type="ECO:0000256" key="9">
    <source>
        <dbReference type="ARBA" id="ARBA00022737"/>
    </source>
</evidence>
<dbReference type="PIRSF" id="PIRSF000498">
    <property type="entry name" value="Riboflavin_syn_A"/>
    <property type="match status" value="1"/>
</dbReference>
<comment type="subunit">
    <text evidence="4">Homotrimer.</text>
</comment>
<dbReference type="PANTHER" id="PTHR21098">
    <property type="entry name" value="RIBOFLAVIN SYNTHASE ALPHA CHAIN"/>
    <property type="match status" value="1"/>
</dbReference>
<dbReference type="InterPro" id="IPR023366">
    <property type="entry name" value="ATP_synth_asu-like_sf"/>
</dbReference>
<dbReference type="GO" id="GO:0004746">
    <property type="term" value="F:riboflavin synthase activity"/>
    <property type="evidence" value="ECO:0007669"/>
    <property type="project" value="UniProtKB-UniRule"/>
</dbReference>
<keyword evidence="7" id="KW-0686">Riboflavin biosynthesis</keyword>
<evidence type="ECO:0000256" key="2">
    <source>
        <dbReference type="ARBA" id="ARBA00002803"/>
    </source>
</evidence>
<dbReference type="SUPFAM" id="SSF63380">
    <property type="entry name" value="Riboflavin synthase domain-like"/>
    <property type="match status" value="2"/>
</dbReference>
<protein>
    <recommendedName>
        <fullName evidence="6 10">Riboflavin synthase</fullName>
        <ecNumber evidence="5 10">2.5.1.9</ecNumber>
    </recommendedName>
</protein>
<dbReference type="EMBL" id="CP031198">
    <property type="protein sequence ID" value="QCZ53714.1"/>
    <property type="molecule type" value="Genomic_DNA"/>
</dbReference>
<dbReference type="CDD" id="cd00402">
    <property type="entry name" value="Riboflavin_synthase_like"/>
    <property type="match status" value="1"/>
</dbReference>
<keyword evidence="9" id="KW-0677">Repeat</keyword>
<comment type="function">
    <text evidence="2">Catalyzes the dismutation of two molecules of 6,7-dimethyl-8-ribityllumazine, resulting in the formation of riboflavin and 5-amino-6-(D-ribitylamino)uracil.</text>
</comment>
<accession>A0A0D0GZZ9</accession>
<gene>
    <name evidence="11" type="ORF">UCCLBBS449_1784</name>
</gene>
<dbReference type="Proteomes" id="UP000307074">
    <property type="component" value="Chromosome"/>
</dbReference>
<dbReference type="Pfam" id="PF00677">
    <property type="entry name" value="Lum_binding"/>
    <property type="match status" value="2"/>
</dbReference>
<organism evidence="11 12">
    <name type="scientific">Levilactobacillus brevis</name>
    <name type="common">Lactobacillus brevis</name>
    <dbReference type="NCBI Taxonomy" id="1580"/>
    <lineage>
        <taxon>Bacteria</taxon>
        <taxon>Bacillati</taxon>
        <taxon>Bacillota</taxon>
        <taxon>Bacilli</taxon>
        <taxon>Lactobacillales</taxon>
        <taxon>Lactobacillaceae</taxon>
        <taxon>Levilactobacillus</taxon>
    </lineage>
</organism>
<dbReference type="InterPro" id="IPR017938">
    <property type="entry name" value="Riboflavin_synthase-like_b-brl"/>
</dbReference>
<keyword evidence="8" id="KW-0808">Transferase</keyword>
<dbReference type="InterPro" id="IPR026017">
    <property type="entry name" value="Lumazine-bd_dom"/>
</dbReference>
<sequence length="201" mass="21493">MFTGIITDQGYIRQINKTATGAQLVIQTTRAHQTRHVGDSIAVNGICLTLTAVTDEAFTVVAMAETLQRTTLGTWQTGMQVNLEAALRADQGLDGHIVQGHVDTTATLRASHTEGTAVRLTFDVSADQAPYLVEKGAVALDGVSLTVTAVTRQTVQVALIPYTLAHTSLGHLQCGDQVNVETDILGKYVVRQYQLGGMTDD</sequence>
<evidence type="ECO:0000256" key="8">
    <source>
        <dbReference type="ARBA" id="ARBA00022679"/>
    </source>
</evidence>
<dbReference type="AlphaFoldDB" id="A0A0D0GZZ9"/>
<evidence type="ECO:0000313" key="12">
    <source>
        <dbReference type="Proteomes" id="UP000307074"/>
    </source>
</evidence>
<evidence type="ECO:0000256" key="6">
    <source>
        <dbReference type="ARBA" id="ARBA00013950"/>
    </source>
</evidence>
<dbReference type="RefSeq" id="WP_042521128.1">
    <property type="nucleotide sequence ID" value="NZ_BJMR01000019.1"/>
</dbReference>
<name>A0A0D0GZZ9_LEVBR</name>
<evidence type="ECO:0000256" key="5">
    <source>
        <dbReference type="ARBA" id="ARBA00012827"/>
    </source>
</evidence>
<proteinExistence type="predicted"/>
<dbReference type="PROSITE" id="PS51177">
    <property type="entry name" value="LUMAZINE_BIND"/>
    <property type="match status" value="2"/>
</dbReference>
<dbReference type="FunFam" id="2.40.30.20:FF:000004">
    <property type="entry name" value="Riboflavin synthase, alpha subunit"/>
    <property type="match status" value="1"/>
</dbReference>
<dbReference type="NCBIfam" id="TIGR00187">
    <property type="entry name" value="ribE"/>
    <property type="match status" value="1"/>
</dbReference>
<evidence type="ECO:0000256" key="1">
    <source>
        <dbReference type="ARBA" id="ARBA00000968"/>
    </source>
</evidence>
<dbReference type="EC" id="2.5.1.9" evidence="5 10"/>
<dbReference type="FunFam" id="2.40.30.20:FF:000003">
    <property type="entry name" value="Riboflavin synthase, alpha subunit"/>
    <property type="match status" value="1"/>
</dbReference>
<dbReference type="GO" id="GO:0009231">
    <property type="term" value="P:riboflavin biosynthetic process"/>
    <property type="evidence" value="ECO:0007669"/>
    <property type="project" value="UniProtKB-KW"/>
</dbReference>
<dbReference type="Gene3D" id="2.40.30.20">
    <property type="match status" value="2"/>
</dbReference>
<comment type="catalytic activity">
    <reaction evidence="1">
        <text>2 6,7-dimethyl-8-(1-D-ribityl)lumazine + H(+) = 5-amino-6-(D-ribitylamino)uracil + riboflavin</text>
        <dbReference type="Rhea" id="RHEA:20772"/>
        <dbReference type="ChEBI" id="CHEBI:15378"/>
        <dbReference type="ChEBI" id="CHEBI:15934"/>
        <dbReference type="ChEBI" id="CHEBI:57986"/>
        <dbReference type="ChEBI" id="CHEBI:58201"/>
        <dbReference type="EC" id="2.5.1.9"/>
    </reaction>
</comment>